<dbReference type="SUPFAM" id="SSF55486">
    <property type="entry name" value="Metalloproteases ('zincins'), catalytic domain"/>
    <property type="match status" value="1"/>
</dbReference>
<keyword evidence="4 9" id="KW-0378">Hydrolase</keyword>
<gene>
    <name evidence="11" type="ORF">HNQ61_000779</name>
</gene>
<proteinExistence type="inferred from homology"/>
<evidence type="ECO:0000256" key="5">
    <source>
        <dbReference type="ARBA" id="ARBA00022833"/>
    </source>
</evidence>
<evidence type="ECO:0000256" key="1">
    <source>
        <dbReference type="ARBA" id="ARBA00022670"/>
    </source>
</evidence>
<dbReference type="InterPro" id="IPR001548">
    <property type="entry name" value="Peptidase_M2"/>
</dbReference>
<evidence type="ECO:0000256" key="7">
    <source>
        <dbReference type="ARBA" id="ARBA00023157"/>
    </source>
</evidence>
<keyword evidence="5 9" id="KW-0862">Zinc</keyword>
<evidence type="ECO:0000256" key="6">
    <source>
        <dbReference type="ARBA" id="ARBA00023049"/>
    </source>
</evidence>
<comment type="cofactor">
    <cofactor evidence="9">
        <name>Zn(2+)</name>
        <dbReference type="ChEBI" id="CHEBI:29105"/>
    </cofactor>
    <text evidence="9">Binds 1 zinc ion.</text>
</comment>
<dbReference type="PANTHER" id="PTHR10514">
    <property type="entry name" value="ANGIOTENSIN-CONVERTING ENZYME"/>
    <property type="match status" value="1"/>
</dbReference>
<name>A0A841GV38_9BACT</name>
<comment type="caution">
    <text evidence="11">The sequence shown here is derived from an EMBL/GenBank/DDBJ whole genome shotgun (WGS) entry which is preliminary data.</text>
</comment>
<dbReference type="Proteomes" id="UP000582837">
    <property type="component" value="Unassembled WGS sequence"/>
</dbReference>
<evidence type="ECO:0000313" key="12">
    <source>
        <dbReference type="Proteomes" id="UP000582837"/>
    </source>
</evidence>
<evidence type="ECO:0000256" key="8">
    <source>
        <dbReference type="ARBA" id="ARBA00023180"/>
    </source>
</evidence>
<comment type="similarity">
    <text evidence="9">Belongs to the peptidase M3 family.</text>
</comment>
<keyword evidence="11" id="KW-0121">Carboxypeptidase</keyword>
<evidence type="ECO:0000256" key="3">
    <source>
        <dbReference type="ARBA" id="ARBA00022729"/>
    </source>
</evidence>
<sequence length="540" mass="60900">MTGGAEGEARAFLAELESRAAPLNAEANRAWWDAATGGGEAALERSTRARADSRALLSDPDAARRIRGWLASDEVCDPLLRRQLVVLDLEVTPNQLPRETIDQLVAHTAELERVFYTFRAEIGGERVTNNRIVDILSTERDSDARRAAWNASRAIGEPLAEPLRAMVRARNAAARELGYADAYAMDLELQEIGEARLFAVMDEFERLSEAPFRALRAEMDRELSARYGVPVDELRPWHWEDPFAQEAPALGRVEMDRYFDGRDPVQVATGFFGGIGLPVEAVLARSDLYEREGKDQHAFCQDIDREGDVRILCNLRPNEKWTGTLLHELGHAVYDELIPSSVPYFLRQPAHTLSTESVAMYFGRLTREPAWLREVLNAGIGAADEAEIRNQSRAAMLVSTRWMLVMVHFERALYRDPDRADLNALWWELVERMQLIRYPEARPDGTEWASKIHLSLSPVYYHNYLLGELMASQVTAAVRREAGLAPDRSIAGEPRVGAFFRDRIFAPGATVDWNGLLVHATGEDLSPRFFVEQFVLEQVR</sequence>
<dbReference type="GO" id="GO:0004222">
    <property type="term" value="F:metalloendopeptidase activity"/>
    <property type="evidence" value="ECO:0007669"/>
    <property type="project" value="InterPro"/>
</dbReference>
<organism evidence="11 12">
    <name type="scientific">Longimicrobium terrae</name>
    <dbReference type="NCBI Taxonomy" id="1639882"/>
    <lineage>
        <taxon>Bacteria</taxon>
        <taxon>Pseudomonadati</taxon>
        <taxon>Gemmatimonadota</taxon>
        <taxon>Longimicrobiia</taxon>
        <taxon>Longimicrobiales</taxon>
        <taxon>Longimicrobiaceae</taxon>
        <taxon>Longimicrobium</taxon>
    </lineage>
</organism>
<dbReference type="GO" id="GO:0008241">
    <property type="term" value="F:peptidyl-dipeptidase activity"/>
    <property type="evidence" value="ECO:0007669"/>
    <property type="project" value="UniProtKB-EC"/>
</dbReference>
<dbReference type="PANTHER" id="PTHR10514:SF27">
    <property type="entry name" value="ANGIOTENSIN-CONVERTING ENZYME"/>
    <property type="match status" value="1"/>
</dbReference>
<protein>
    <submittedName>
        <fullName evidence="11">Peptidyl-dipeptidase A</fullName>
        <ecNumber evidence="11">3.4.15.1</ecNumber>
    </submittedName>
</protein>
<dbReference type="GO" id="GO:0016020">
    <property type="term" value="C:membrane"/>
    <property type="evidence" value="ECO:0007669"/>
    <property type="project" value="InterPro"/>
</dbReference>
<dbReference type="GO" id="GO:0004180">
    <property type="term" value="F:carboxypeptidase activity"/>
    <property type="evidence" value="ECO:0007669"/>
    <property type="project" value="UniProtKB-KW"/>
</dbReference>
<dbReference type="InterPro" id="IPR001567">
    <property type="entry name" value="Pept_M3A_M3B_dom"/>
</dbReference>
<keyword evidence="2 9" id="KW-0479">Metal-binding</keyword>
<dbReference type="RefSeq" id="WP_170038132.1">
    <property type="nucleotide sequence ID" value="NZ_JABDTL010000002.1"/>
</dbReference>
<keyword evidence="6 9" id="KW-0482">Metalloprotease</keyword>
<evidence type="ECO:0000313" key="11">
    <source>
        <dbReference type="EMBL" id="MBB6069164.1"/>
    </source>
</evidence>
<dbReference type="EMBL" id="JACHIA010000002">
    <property type="protein sequence ID" value="MBB6069164.1"/>
    <property type="molecule type" value="Genomic_DNA"/>
</dbReference>
<evidence type="ECO:0000256" key="4">
    <source>
        <dbReference type="ARBA" id="ARBA00022801"/>
    </source>
</evidence>
<keyword evidence="3" id="KW-0732">Signal</keyword>
<keyword evidence="12" id="KW-1185">Reference proteome</keyword>
<dbReference type="Gene3D" id="1.10.1370.30">
    <property type="match status" value="1"/>
</dbReference>
<dbReference type="AlphaFoldDB" id="A0A841GV38"/>
<dbReference type="GO" id="GO:0046872">
    <property type="term" value="F:metal ion binding"/>
    <property type="evidence" value="ECO:0007669"/>
    <property type="project" value="UniProtKB-UniRule"/>
</dbReference>
<dbReference type="Pfam" id="PF01432">
    <property type="entry name" value="Peptidase_M3"/>
    <property type="match status" value="1"/>
</dbReference>
<reference evidence="11 12" key="1">
    <citation type="submission" date="2020-08" db="EMBL/GenBank/DDBJ databases">
        <title>Genomic Encyclopedia of Type Strains, Phase IV (KMG-IV): sequencing the most valuable type-strain genomes for metagenomic binning, comparative biology and taxonomic classification.</title>
        <authorList>
            <person name="Goeker M."/>
        </authorList>
    </citation>
    <scope>NUCLEOTIDE SEQUENCE [LARGE SCALE GENOMIC DNA]</scope>
    <source>
        <strain evidence="11 12">DSM 29007</strain>
    </source>
</reference>
<dbReference type="EC" id="3.4.15.1" evidence="11"/>
<keyword evidence="1 9" id="KW-0645">Protease</keyword>
<evidence type="ECO:0000256" key="9">
    <source>
        <dbReference type="RuleBase" id="RU003435"/>
    </source>
</evidence>
<feature type="domain" description="Peptidase M3A/M3B catalytic" evidence="10">
    <location>
        <begin position="287"/>
        <end position="534"/>
    </location>
</feature>
<dbReference type="Pfam" id="PF01401">
    <property type="entry name" value="Peptidase_M2"/>
    <property type="match status" value="1"/>
</dbReference>
<accession>A0A841GV38</accession>
<keyword evidence="8" id="KW-0325">Glycoprotein</keyword>
<evidence type="ECO:0000259" key="10">
    <source>
        <dbReference type="Pfam" id="PF01432"/>
    </source>
</evidence>
<evidence type="ECO:0000256" key="2">
    <source>
        <dbReference type="ARBA" id="ARBA00022723"/>
    </source>
</evidence>
<dbReference type="GO" id="GO:0006508">
    <property type="term" value="P:proteolysis"/>
    <property type="evidence" value="ECO:0007669"/>
    <property type="project" value="UniProtKB-KW"/>
</dbReference>
<keyword evidence="7" id="KW-1015">Disulfide bond</keyword>